<proteinExistence type="predicted"/>
<dbReference type="Proteomes" id="UP001577267">
    <property type="component" value="Unassembled WGS sequence"/>
</dbReference>
<gene>
    <name evidence="1" type="ORF">ACE11A_07035</name>
</gene>
<name>A0ABV4ZJ10_9ACTN</name>
<reference evidence="1 2" key="1">
    <citation type="submission" date="2024-09" db="EMBL/GenBank/DDBJ databases">
        <title>Draft genome sequence of multifaceted antimicrobials producing Streptomyces sp. strain FH1.</title>
        <authorList>
            <person name="Hassan F."/>
            <person name="Ali H."/>
            <person name="Hassan N."/>
            <person name="Nawaz A."/>
        </authorList>
    </citation>
    <scope>NUCLEOTIDE SEQUENCE [LARGE SCALE GENOMIC DNA]</scope>
    <source>
        <strain evidence="1 2">FH1</strain>
    </source>
</reference>
<evidence type="ECO:0000313" key="2">
    <source>
        <dbReference type="Proteomes" id="UP001577267"/>
    </source>
</evidence>
<sequence>MPVYTTPTPLSLTLDFGVGTARVIASEGRTETVVEVLPADPRSDADTRAAEQTQIDLGEGKLLVKGPRKRSPFGKAGSLDIRVELPAGSAVRGTSPMADFLCTGPLGDCHLRTSLGDIRVEQATTAKLRTDHGTLYLEWATGDTELAAGGRIEAGHLAGAAAVKNSNGETAIEEITGALRVNSANGRVTVGRAHSDVEVRSANGSIHLGQVVRGKITLQAAAHDIEVGLAPGTAALLELLSQVGTVQSTAESVEGPGGAAETVEIRATTGVGDITVRRAPTTAHLREVH</sequence>
<accession>A0ABV4ZJ10</accession>
<dbReference type="EMBL" id="JBHGBT010000005">
    <property type="protein sequence ID" value="MFB4194107.1"/>
    <property type="molecule type" value="Genomic_DNA"/>
</dbReference>
<dbReference type="RefSeq" id="WP_375062144.1">
    <property type="nucleotide sequence ID" value="NZ_JBHGBT010000005.1"/>
</dbReference>
<comment type="caution">
    <text evidence="1">The sequence shown here is derived from an EMBL/GenBank/DDBJ whole genome shotgun (WGS) entry which is preliminary data.</text>
</comment>
<protein>
    <submittedName>
        <fullName evidence="1">DUF4097 domain-containing protein</fullName>
    </submittedName>
</protein>
<evidence type="ECO:0000313" key="1">
    <source>
        <dbReference type="EMBL" id="MFB4194107.1"/>
    </source>
</evidence>
<organism evidence="1 2">
    <name type="scientific">Streptomyces carpaticus</name>
    <dbReference type="NCBI Taxonomy" id="285558"/>
    <lineage>
        <taxon>Bacteria</taxon>
        <taxon>Bacillati</taxon>
        <taxon>Actinomycetota</taxon>
        <taxon>Actinomycetes</taxon>
        <taxon>Kitasatosporales</taxon>
        <taxon>Streptomycetaceae</taxon>
        <taxon>Streptomyces</taxon>
    </lineage>
</organism>
<keyword evidence="2" id="KW-1185">Reference proteome</keyword>